<gene>
    <name evidence="2" type="ORF">VNO80_22660</name>
</gene>
<evidence type="ECO:0000313" key="3">
    <source>
        <dbReference type="Proteomes" id="UP001374584"/>
    </source>
</evidence>
<sequence>MPTLFALEQAHAICVAYWPTLFTSVTGPRYLRQLSQRKSGRICARFCVHALLRVASTLRGSSPRNLRPTLKPTLILICFQGFFVGCLAGAKKTHKRPFSNFCVRFWPTLIGQFLVVYLGYLDIL</sequence>
<keyword evidence="3" id="KW-1185">Reference proteome</keyword>
<feature type="transmembrane region" description="Helical" evidence="1">
    <location>
        <begin position="102"/>
        <end position="120"/>
    </location>
</feature>
<name>A0AAN9QV39_PHACN</name>
<evidence type="ECO:0000256" key="1">
    <source>
        <dbReference type="SAM" id="Phobius"/>
    </source>
</evidence>
<feature type="transmembrane region" description="Helical" evidence="1">
    <location>
        <begin position="73"/>
        <end position="90"/>
    </location>
</feature>
<dbReference type="AlphaFoldDB" id="A0AAN9QV39"/>
<evidence type="ECO:0000313" key="2">
    <source>
        <dbReference type="EMBL" id="KAK7348111.1"/>
    </source>
</evidence>
<dbReference type="EMBL" id="JAYMYR010000008">
    <property type="protein sequence ID" value="KAK7348111.1"/>
    <property type="molecule type" value="Genomic_DNA"/>
</dbReference>
<keyword evidence="1" id="KW-1133">Transmembrane helix</keyword>
<accession>A0AAN9QV39</accession>
<keyword evidence="1" id="KW-0472">Membrane</keyword>
<keyword evidence="1" id="KW-0812">Transmembrane</keyword>
<reference evidence="2 3" key="1">
    <citation type="submission" date="2024-01" db="EMBL/GenBank/DDBJ databases">
        <title>The genomes of 5 underutilized Papilionoideae crops provide insights into root nodulation and disease resistanc.</title>
        <authorList>
            <person name="Jiang F."/>
        </authorList>
    </citation>
    <scope>NUCLEOTIDE SEQUENCE [LARGE SCALE GENOMIC DNA]</scope>
    <source>
        <strain evidence="2">JINMINGXINNONG_FW02</strain>
        <tissue evidence="2">Leaves</tissue>
    </source>
</reference>
<organism evidence="2 3">
    <name type="scientific">Phaseolus coccineus</name>
    <name type="common">Scarlet runner bean</name>
    <name type="synonym">Phaseolus multiflorus</name>
    <dbReference type="NCBI Taxonomy" id="3886"/>
    <lineage>
        <taxon>Eukaryota</taxon>
        <taxon>Viridiplantae</taxon>
        <taxon>Streptophyta</taxon>
        <taxon>Embryophyta</taxon>
        <taxon>Tracheophyta</taxon>
        <taxon>Spermatophyta</taxon>
        <taxon>Magnoliopsida</taxon>
        <taxon>eudicotyledons</taxon>
        <taxon>Gunneridae</taxon>
        <taxon>Pentapetalae</taxon>
        <taxon>rosids</taxon>
        <taxon>fabids</taxon>
        <taxon>Fabales</taxon>
        <taxon>Fabaceae</taxon>
        <taxon>Papilionoideae</taxon>
        <taxon>50 kb inversion clade</taxon>
        <taxon>NPAAA clade</taxon>
        <taxon>indigoferoid/millettioid clade</taxon>
        <taxon>Phaseoleae</taxon>
        <taxon>Phaseolus</taxon>
    </lineage>
</organism>
<protein>
    <submittedName>
        <fullName evidence="2">Uncharacterized protein</fullName>
    </submittedName>
</protein>
<comment type="caution">
    <text evidence="2">The sequence shown here is derived from an EMBL/GenBank/DDBJ whole genome shotgun (WGS) entry which is preliminary data.</text>
</comment>
<dbReference type="Proteomes" id="UP001374584">
    <property type="component" value="Unassembled WGS sequence"/>
</dbReference>
<proteinExistence type="predicted"/>